<feature type="domain" description="HTH luxR-type" evidence="4">
    <location>
        <begin position="177"/>
        <end position="242"/>
    </location>
</feature>
<dbReference type="PANTHER" id="PTHR44688:SF16">
    <property type="entry name" value="DNA-BINDING TRANSCRIPTIONAL ACTIVATOR DEVR_DOSR"/>
    <property type="match status" value="1"/>
</dbReference>
<dbReference type="SUPFAM" id="SSF55781">
    <property type="entry name" value="GAF domain-like"/>
    <property type="match status" value="1"/>
</dbReference>
<proteinExistence type="predicted"/>
<evidence type="ECO:0000259" key="4">
    <source>
        <dbReference type="PROSITE" id="PS50043"/>
    </source>
</evidence>
<dbReference type="PRINTS" id="PR00038">
    <property type="entry name" value="HTHLUXR"/>
</dbReference>
<dbReference type="Gene3D" id="3.30.450.40">
    <property type="match status" value="1"/>
</dbReference>
<dbReference type="SMART" id="SM00421">
    <property type="entry name" value="HTH_LUXR"/>
    <property type="match status" value="1"/>
</dbReference>
<dbReference type="Gene3D" id="1.10.10.10">
    <property type="entry name" value="Winged helix-like DNA-binding domain superfamily/Winged helix DNA-binding domain"/>
    <property type="match status" value="1"/>
</dbReference>
<dbReference type="PANTHER" id="PTHR44688">
    <property type="entry name" value="DNA-BINDING TRANSCRIPTIONAL ACTIVATOR DEVR_DOSR"/>
    <property type="match status" value="1"/>
</dbReference>
<organism evidence="5 6">
    <name type="scientific">Microbaculum marinisediminis</name>
    <dbReference type="NCBI Taxonomy" id="2931392"/>
    <lineage>
        <taxon>Bacteria</taxon>
        <taxon>Pseudomonadati</taxon>
        <taxon>Pseudomonadota</taxon>
        <taxon>Alphaproteobacteria</taxon>
        <taxon>Hyphomicrobiales</taxon>
        <taxon>Tepidamorphaceae</taxon>
        <taxon>Microbaculum</taxon>
    </lineage>
</organism>
<gene>
    <name evidence="5" type="ORF">MUB46_17960</name>
</gene>
<dbReference type="PROSITE" id="PS50043">
    <property type="entry name" value="HTH_LUXR_2"/>
    <property type="match status" value="1"/>
</dbReference>
<comment type="caution">
    <text evidence="5">The sequence shown here is derived from an EMBL/GenBank/DDBJ whole genome shotgun (WGS) entry which is preliminary data.</text>
</comment>
<evidence type="ECO:0000313" key="5">
    <source>
        <dbReference type="EMBL" id="MCT8973754.1"/>
    </source>
</evidence>
<evidence type="ECO:0000256" key="2">
    <source>
        <dbReference type="ARBA" id="ARBA00023125"/>
    </source>
</evidence>
<dbReference type="CDD" id="cd06170">
    <property type="entry name" value="LuxR_C_like"/>
    <property type="match status" value="1"/>
</dbReference>
<keyword evidence="2" id="KW-0238">DNA-binding</keyword>
<keyword evidence="3" id="KW-0804">Transcription</keyword>
<name>A0AAW5R3Q3_9HYPH</name>
<dbReference type="InterPro" id="IPR036388">
    <property type="entry name" value="WH-like_DNA-bd_sf"/>
</dbReference>
<dbReference type="InterPro" id="IPR016032">
    <property type="entry name" value="Sig_transdc_resp-reg_C-effctor"/>
</dbReference>
<dbReference type="SUPFAM" id="SSF46894">
    <property type="entry name" value="C-terminal effector domain of the bipartite response regulators"/>
    <property type="match status" value="1"/>
</dbReference>
<dbReference type="GO" id="GO:0006355">
    <property type="term" value="P:regulation of DNA-templated transcription"/>
    <property type="evidence" value="ECO:0007669"/>
    <property type="project" value="InterPro"/>
</dbReference>
<dbReference type="InterPro" id="IPR000792">
    <property type="entry name" value="Tscrpt_reg_LuxR_C"/>
</dbReference>
<reference evidence="5 6" key="1">
    <citation type="submission" date="2022-04" db="EMBL/GenBank/DDBJ databases">
        <authorList>
            <person name="Ye Y.-Q."/>
            <person name="Du Z.-J."/>
        </authorList>
    </citation>
    <scope>NUCLEOTIDE SEQUENCE [LARGE SCALE GENOMIC DNA]</scope>
    <source>
        <strain evidence="5 6">A6E488</strain>
    </source>
</reference>
<dbReference type="Proteomes" id="UP001320898">
    <property type="component" value="Unassembled WGS sequence"/>
</dbReference>
<dbReference type="PROSITE" id="PS00622">
    <property type="entry name" value="HTH_LUXR_1"/>
    <property type="match status" value="1"/>
</dbReference>
<dbReference type="GO" id="GO:0003677">
    <property type="term" value="F:DNA binding"/>
    <property type="evidence" value="ECO:0007669"/>
    <property type="project" value="UniProtKB-KW"/>
</dbReference>
<evidence type="ECO:0000256" key="3">
    <source>
        <dbReference type="ARBA" id="ARBA00023163"/>
    </source>
</evidence>
<protein>
    <submittedName>
        <fullName evidence="5">LuxR C-terminal-related transcriptional regulator</fullName>
    </submittedName>
</protein>
<dbReference type="EMBL" id="JALIDZ010000008">
    <property type="protein sequence ID" value="MCT8973754.1"/>
    <property type="molecule type" value="Genomic_DNA"/>
</dbReference>
<dbReference type="RefSeq" id="WP_261617334.1">
    <property type="nucleotide sequence ID" value="NZ_JALIDZ010000008.1"/>
</dbReference>
<sequence length="245" mass="26643">MSIAESRSIEVLGEACRRAIGRLSGSRTIGLYLLSPDKPNLIFGSDTPDGFLEDYERELGLADPFVDSILDGAGVLDGMTLYGTQSWRNSLTYELLRFWGFRSNMCGPLRCDDAVVGVFYTATREAGRPYTPLVKQQMSMLCRACSLALENLVHNGRLDLETAAEPAAPGLPPLAPGGRLLATLPPRSAQVARLVCKGQTNKMIARQLGISDQTVKEHVTNLCRRFGAQNRTELAALLLSTVAVQ</sequence>
<dbReference type="AlphaFoldDB" id="A0AAW5R3Q3"/>
<keyword evidence="1" id="KW-0805">Transcription regulation</keyword>
<evidence type="ECO:0000313" key="6">
    <source>
        <dbReference type="Proteomes" id="UP001320898"/>
    </source>
</evidence>
<dbReference type="InterPro" id="IPR029016">
    <property type="entry name" value="GAF-like_dom_sf"/>
</dbReference>
<dbReference type="Pfam" id="PF00196">
    <property type="entry name" value="GerE"/>
    <property type="match status" value="1"/>
</dbReference>
<keyword evidence="6" id="KW-1185">Reference proteome</keyword>
<evidence type="ECO:0000256" key="1">
    <source>
        <dbReference type="ARBA" id="ARBA00023015"/>
    </source>
</evidence>
<accession>A0AAW5R3Q3</accession>